<evidence type="ECO:0000256" key="7">
    <source>
        <dbReference type="PROSITE-ProRule" id="PRU00339"/>
    </source>
</evidence>
<dbReference type="SMART" id="SM00028">
    <property type="entry name" value="TPR"/>
    <property type="match status" value="7"/>
</dbReference>
<dbReference type="Proteomes" id="UP000644660">
    <property type="component" value="Unassembled WGS sequence"/>
</dbReference>
<dbReference type="PANTHER" id="PTHR12558">
    <property type="entry name" value="CELL DIVISION CYCLE 16,23,27"/>
    <property type="match status" value="1"/>
</dbReference>
<proteinExistence type="predicted"/>
<feature type="region of interest" description="Disordered" evidence="8">
    <location>
        <begin position="127"/>
        <end position="163"/>
    </location>
</feature>
<keyword evidence="4" id="KW-0833">Ubl conjugation pathway</keyword>
<keyword evidence="1" id="KW-0132">Cell division</keyword>
<evidence type="ECO:0000256" key="8">
    <source>
        <dbReference type="SAM" id="MobiDB-lite"/>
    </source>
</evidence>
<dbReference type="GO" id="GO:0031145">
    <property type="term" value="P:anaphase-promoting complex-dependent catabolic process"/>
    <property type="evidence" value="ECO:0007669"/>
    <property type="project" value="TreeGrafter"/>
</dbReference>
<keyword evidence="2" id="KW-0677">Repeat</keyword>
<sequence>MSPGRTPSQHNSTLAISPFITNRYSKSVAPQLPPQQQQQVPQQIHTRTQTNDKYGDPQPNSSINHSRIDNFQAIVSSPLGLKTRDPPAPPSLATPYHQIKNNNDSTRLKNGSMFGYAVPSTVRKVSIQENDYRNTTTRSNNNNNNIDDVMDHSEQPTEGGDRLTTTLTTTTTAATTAEIDVSDLSSVERLRLWRHDALMQHMYDTAEFVGNKIYTITKDPNDAFWLAQVYYYKGAYKRVIDLLSLDDLDSTSIMCRYLITLCLFNLQKYDDALDIIGETNPFASTNNVDLVDDEDENHEFQSDGGIKIESSLCFLRGKIYSAQNNFTRAKECYKEAVLIDVKNFEAFQQLTNKNLLTPKEEWELLDCLDFSSLDDNKQMIKQLYTIACSNYMNKDRIEVSKRILCEEYTLESNLDVIRCEVELCFSSCKYNECLDYCEKYLAKDELNPKILPTYIACLQELGATNKLFLVSHKLAERIPKDAITWYSVATYYMSLKKIGEARKFYSKSLILDPSFAAAWLGFVHTFAAEGEQDQALAAYSTAARFFPGNHLPNMFLGMQYMSLNNFALAEEYFTLAYDICSLDPLLLNEMGVLYFKKDEYEKSKKFLNRAMEQVSGLNPTARTTISIQLNLAHTYRKLGDYERAIKCFKYVLEDSEKDGDIYLTLGFLYLKIKQLEKAISYLHKALSLKPKNTAAQELLLHALELNVVLAIDDDHPLVVSSKIQNEIDKTDMSSHGVPTMEQAANIKKRPSIPFLDSGRTISKRSRRNDILKNTSRANSSHIEEDETMDLE</sequence>
<feature type="compositionally biased region" description="Polar residues" evidence="8">
    <location>
        <begin position="771"/>
        <end position="780"/>
    </location>
</feature>
<evidence type="ECO:0000313" key="9">
    <source>
        <dbReference type="EMBL" id="CAB4256471.1"/>
    </source>
</evidence>
<dbReference type="OrthoDB" id="10006270at2759"/>
<evidence type="ECO:0000256" key="4">
    <source>
        <dbReference type="ARBA" id="ARBA00022786"/>
    </source>
</evidence>
<dbReference type="Pfam" id="PF13181">
    <property type="entry name" value="TPR_8"/>
    <property type="match status" value="3"/>
</dbReference>
<evidence type="ECO:0000256" key="5">
    <source>
        <dbReference type="ARBA" id="ARBA00022803"/>
    </source>
</evidence>
<dbReference type="SUPFAM" id="SSF48452">
    <property type="entry name" value="TPR-like"/>
    <property type="match status" value="2"/>
</dbReference>
<reference evidence="9 10" key="1">
    <citation type="submission" date="2020-05" db="EMBL/GenBank/DDBJ databases">
        <authorList>
            <person name="Casaregola S."/>
            <person name="Devillers H."/>
            <person name="Grondin C."/>
        </authorList>
    </citation>
    <scope>NUCLEOTIDE SEQUENCE [LARGE SCALE GENOMIC DNA]</scope>
    <source>
        <strain evidence="9 10">CLIB 1767</strain>
    </source>
</reference>
<keyword evidence="10" id="KW-1185">Reference proteome</keyword>
<feature type="repeat" description="TPR" evidence="7">
    <location>
        <begin position="482"/>
        <end position="515"/>
    </location>
</feature>
<dbReference type="PROSITE" id="PS50005">
    <property type="entry name" value="TPR"/>
    <property type="match status" value="3"/>
</dbReference>
<evidence type="ECO:0000256" key="2">
    <source>
        <dbReference type="ARBA" id="ARBA00022737"/>
    </source>
</evidence>
<feature type="compositionally biased region" description="Polar residues" evidence="8">
    <location>
        <begin position="99"/>
        <end position="109"/>
    </location>
</feature>
<dbReference type="GeneID" id="64859549"/>
<feature type="repeat" description="TPR" evidence="7">
    <location>
        <begin position="659"/>
        <end position="692"/>
    </location>
</feature>
<dbReference type="RefSeq" id="XP_041408315.1">
    <property type="nucleotide sequence ID" value="XM_041552381.1"/>
</dbReference>
<evidence type="ECO:0000256" key="6">
    <source>
        <dbReference type="ARBA" id="ARBA00023306"/>
    </source>
</evidence>
<name>A0A8H2VJE2_9SACH</name>
<evidence type="ECO:0000256" key="3">
    <source>
        <dbReference type="ARBA" id="ARBA00022776"/>
    </source>
</evidence>
<feature type="compositionally biased region" description="Basic and acidic residues" evidence="8">
    <location>
        <begin position="149"/>
        <end position="161"/>
    </location>
</feature>
<feature type="compositionally biased region" description="Low complexity" evidence="8">
    <location>
        <begin position="34"/>
        <end position="43"/>
    </location>
</feature>
<dbReference type="GO" id="GO:0005680">
    <property type="term" value="C:anaphase-promoting complex"/>
    <property type="evidence" value="ECO:0007669"/>
    <property type="project" value="TreeGrafter"/>
</dbReference>
<dbReference type="Pfam" id="PF13424">
    <property type="entry name" value="TPR_12"/>
    <property type="match status" value="1"/>
</dbReference>
<evidence type="ECO:0000256" key="1">
    <source>
        <dbReference type="ARBA" id="ARBA00022618"/>
    </source>
</evidence>
<dbReference type="AlphaFoldDB" id="A0A8H2VJE2"/>
<feature type="region of interest" description="Disordered" evidence="8">
    <location>
        <begin position="765"/>
        <end position="791"/>
    </location>
</feature>
<keyword evidence="6" id="KW-0131">Cell cycle</keyword>
<keyword evidence="3" id="KW-0498">Mitosis</keyword>
<keyword evidence="5 7" id="KW-0802">TPR repeat</keyword>
<accession>A0A8H2VJE2</accession>
<dbReference type="InterPro" id="IPR019734">
    <property type="entry name" value="TPR_rpt"/>
</dbReference>
<protein>
    <submittedName>
        <fullName evidence="9">Similar to Saccharomyces cerevisiae YKL022C CDC16 Subunit of the anaphase-promoting complex/cyclosome (APC/C)</fullName>
    </submittedName>
</protein>
<dbReference type="GO" id="GO:0051301">
    <property type="term" value="P:cell division"/>
    <property type="evidence" value="ECO:0007669"/>
    <property type="project" value="UniProtKB-KW"/>
</dbReference>
<dbReference type="GO" id="GO:0005737">
    <property type="term" value="C:cytoplasm"/>
    <property type="evidence" value="ECO:0007669"/>
    <property type="project" value="TreeGrafter"/>
</dbReference>
<feature type="repeat" description="TPR" evidence="7">
    <location>
        <begin position="625"/>
        <end position="658"/>
    </location>
</feature>
<feature type="compositionally biased region" description="Low complexity" evidence="8">
    <location>
        <begin position="133"/>
        <end position="145"/>
    </location>
</feature>
<dbReference type="GO" id="GO:0045842">
    <property type="term" value="P:positive regulation of mitotic metaphase/anaphase transition"/>
    <property type="evidence" value="ECO:0007669"/>
    <property type="project" value="TreeGrafter"/>
</dbReference>
<comment type="caution">
    <text evidence="9">The sequence shown here is derived from an EMBL/GenBank/DDBJ whole genome shotgun (WGS) entry which is preliminary data.</text>
</comment>
<organism evidence="9 10">
    <name type="scientific">Maudiozyma barnettii</name>
    <dbReference type="NCBI Taxonomy" id="61262"/>
    <lineage>
        <taxon>Eukaryota</taxon>
        <taxon>Fungi</taxon>
        <taxon>Dikarya</taxon>
        <taxon>Ascomycota</taxon>
        <taxon>Saccharomycotina</taxon>
        <taxon>Saccharomycetes</taxon>
        <taxon>Saccharomycetales</taxon>
        <taxon>Saccharomycetaceae</taxon>
        <taxon>Maudiozyma</taxon>
    </lineage>
</organism>
<dbReference type="InterPro" id="IPR011990">
    <property type="entry name" value="TPR-like_helical_dom_sf"/>
</dbReference>
<feature type="region of interest" description="Disordered" evidence="8">
    <location>
        <begin position="79"/>
        <end position="112"/>
    </location>
</feature>
<dbReference type="EMBL" id="CAEFZW010000009">
    <property type="protein sequence ID" value="CAB4256471.1"/>
    <property type="molecule type" value="Genomic_DNA"/>
</dbReference>
<dbReference type="PROSITE" id="PS50293">
    <property type="entry name" value="TPR_REGION"/>
    <property type="match status" value="1"/>
</dbReference>
<dbReference type="Pfam" id="PF12895">
    <property type="entry name" value="ANAPC3"/>
    <property type="match status" value="1"/>
</dbReference>
<feature type="region of interest" description="Disordered" evidence="8">
    <location>
        <begin position="28"/>
        <end position="67"/>
    </location>
</feature>
<dbReference type="Gene3D" id="1.25.40.10">
    <property type="entry name" value="Tetratricopeptide repeat domain"/>
    <property type="match status" value="1"/>
</dbReference>
<dbReference type="PANTHER" id="PTHR12558:SF9">
    <property type="entry name" value="CELL DIVISION CYCLE PROTEIN 16 HOMOLOG"/>
    <property type="match status" value="1"/>
</dbReference>
<dbReference type="GO" id="GO:0016567">
    <property type="term" value="P:protein ubiquitination"/>
    <property type="evidence" value="ECO:0007669"/>
    <property type="project" value="TreeGrafter"/>
</dbReference>
<feature type="compositionally biased region" description="Polar residues" evidence="8">
    <location>
        <begin position="44"/>
        <end position="65"/>
    </location>
</feature>
<evidence type="ECO:0000313" key="10">
    <source>
        <dbReference type="Proteomes" id="UP000644660"/>
    </source>
</evidence>
<gene>
    <name evidence="9" type="ORF">KABA2_09S05412</name>
</gene>